<protein>
    <submittedName>
        <fullName evidence="4">DNA-directed RNA polymerase subunit alpha</fullName>
    </submittedName>
</protein>
<dbReference type="GO" id="GO:0000428">
    <property type="term" value="C:DNA-directed RNA polymerase complex"/>
    <property type="evidence" value="ECO:0007669"/>
    <property type="project" value="UniProtKB-KW"/>
</dbReference>
<dbReference type="GO" id="GO:0003899">
    <property type="term" value="F:DNA-directed RNA polymerase activity"/>
    <property type="evidence" value="ECO:0007669"/>
    <property type="project" value="InterPro"/>
</dbReference>
<reference evidence="4" key="1">
    <citation type="submission" date="2024-06" db="EMBL/GenBank/DDBJ databases">
        <title>Diversity, functionality, and evolutionary history of bacterial symbionts in false click beetles (Coleoptera, Throscidae).</title>
        <authorList>
            <person name="Wierz J.C."/>
            <person name="Malm H."/>
            <person name="Kaltenpoth M."/>
            <person name="Engl T."/>
        </authorList>
    </citation>
    <scope>NUCLEOTIDE SEQUENCE</scope>
    <source>
        <strain evidence="4">Ttur</strain>
    </source>
</reference>
<keyword evidence="1 4" id="KW-0240">DNA-directed RNA polymerase</keyword>
<dbReference type="GO" id="GO:0006351">
    <property type="term" value="P:DNA-templated transcription"/>
    <property type="evidence" value="ECO:0007669"/>
    <property type="project" value="InterPro"/>
</dbReference>
<keyword evidence="2" id="KW-0804">Transcription</keyword>
<dbReference type="AlphaFoldDB" id="A0AAU7ZXI3"/>
<dbReference type="Gene3D" id="3.30.1360.10">
    <property type="entry name" value="RNA polymerase, RBP11-like subunit"/>
    <property type="match status" value="1"/>
</dbReference>
<dbReference type="GO" id="GO:0046983">
    <property type="term" value="F:protein dimerization activity"/>
    <property type="evidence" value="ECO:0007669"/>
    <property type="project" value="InterPro"/>
</dbReference>
<dbReference type="InterPro" id="IPR011262">
    <property type="entry name" value="DNA-dir_RNA_pol_insert"/>
</dbReference>
<dbReference type="Gene3D" id="2.170.120.12">
    <property type="entry name" value="DNA-directed RNA polymerase, insert domain"/>
    <property type="match status" value="1"/>
</dbReference>
<evidence type="ECO:0000259" key="3">
    <source>
        <dbReference type="SMART" id="SM00662"/>
    </source>
</evidence>
<dbReference type="InterPro" id="IPR036643">
    <property type="entry name" value="RNApol_insert_sf"/>
</dbReference>
<dbReference type="SMART" id="SM00662">
    <property type="entry name" value="RPOLD"/>
    <property type="match status" value="1"/>
</dbReference>
<dbReference type="EMBL" id="CP158689">
    <property type="protein sequence ID" value="XCC45257.1"/>
    <property type="molecule type" value="Genomic_DNA"/>
</dbReference>
<sequence length="225" mass="26711">MKKYKFFIKKKKKKIIISNLQSGFGITIGNSLRRVLINSSKGYAISAIKIKNINYEYTNLEGIYEDITDFILNLKKIRIKKIVKKKKKIYIINLKLKNKKKFLAKHIENYTNKFKIINKKLVLLNFSKNINFNIKLFITYGKGYIPSEDNLIINNYEKKKKEKLIKIDSIYTPIINVKFKIKKIYNNNEKLIIFIKTDNTISVKLVLYKTIKKLLSYYNELINCF</sequence>
<dbReference type="SUPFAM" id="SSF56553">
    <property type="entry name" value="Insert subdomain of RNA polymerase alpha subunit"/>
    <property type="match status" value="1"/>
</dbReference>
<dbReference type="Pfam" id="PF01193">
    <property type="entry name" value="RNA_pol_L"/>
    <property type="match status" value="1"/>
</dbReference>
<name>A0AAU7ZXI3_9FLAO</name>
<evidence type="ECO:0000313" key="4">
    <source>
        <dbReference type="EMBL" id="XCC45257.1"/>
    </source>
</evidence>
<gene>
    <name evidence="4" type="ORF">ABUS76_00605</name>
</gene>
<dbReference type="InterPro" id="IPR036603">
    <property type="entry name" value="RBP11-like"/>
</dbReference>
<accession>A0AAU7ZXI3</accession>
<evidence type="ECO:0000256" key="1">
    <source>
        <dbReference type="ARBA" id="ARBA00022478"/>
    </source>
</evidence>
<organism evidence="4">
    <name type="scientific">Candidatus Shikimatogenerans sp. Ttur</name>
    <dbReference type="NCBI Taxonomy" id="3158569"/>
    <lineage>
        <taxon>Bacteria</taxon>
        <taxon>Pseudomonadati</taxon>
        <taxon>Bacteroidota</taxon>
        <taxon>Flavobacteriia</taxon>
        <taxon>Flavobacteriales</taxon>
        <taxon>Candidatus Shikimatogenerans</taxon>
    </lineage>
</organism>
<feature type="domain" description="DNA-directed RNA polymerase RpoA/D/Rpb3-type" evidence="3">
    <location>
        <begin position="12"/>
        <end position="224"/>
    </location>
</feature>
<proteinExistence type="predicted"/>
<dbReference type="Pfam" id="PF01000">
    <property type="entry name" value="RNA_pol_A_bac"/>
    <property type="match status" value="1"/>
</dbReference>
<dbReference type="SUPFAM" id="SSF55257">
    <property type="entry name" value="RBP11-like subunits of RNA polymerase"/>
    <property type="match status" value="1"/>
</dbReference>
<evidence type="ECO:0000256" key="2">
    <source>
        <dbReference type="ARBA" id="ARBA00023163"/>
    </source>
</evidence>
<dbReference type="InterPro" id="IPR011263">
    <property type="entry name" value="DNA-dir_RNA_pol_RpoA/D/Rpb3"/>
</dbReference>